<gene>
    <name evidence="1" type="ORF">BST97_02170</name>
</gene>
<keyword evidence="2" id="KW-1185">Reference proteome</keyword>
<dbReference type="Pfam" id="PF13030">
    <property type="entry name" value="DUF3891"/>
    <property type="match status" value="1"/>
</dbReference>
<accession>A0A1W6MH47</accession>
<dbReference type="AlphaFoldDB" id="A0A1W6MH47"/>
<evidence type="ECO:0000313" key="1">
    <source>
        <dbReference type="EMBL" id="ARN76900.1"/>
    </source>
</evidence>
<reference evidence="1 2" key="1">
    <citation type="submission" date="2016-11" db="EMBL/GenBank/DDBJ databases">
        <title>Trade-off between light-utilization and light-protection in marine flavobacteria.</title>
        <authorList>
            <person name="Kumagai Y."/>
        </authorList>
    </citation>
    <scope>NUCLEOTIDE SEQUENCE [LARGE SCALE GENOMIC DNA]</scope>
    <source>
        <strain evidence="1 2">JCM 13191</strain>
    </source>
</reference>
<dbReference type="OrthoDB" id="872894at2"/>
<name>A0A1W6MH47_9FLAO</name>
<protein>
    <recommendedName>
        <fullName evidence="3">DUF3891 domain-containing protein</fullName>
    </recommendedName>
</protein>
<dbReference type="EMBL" id="CP019344">
    <property type="protein sequence ID" value="ARN76900.1"/>
    <property type="molecule type" value="Genomic_DNA"/>
</dbReference>
<dbReference type="RefSeq" id="WP_085765700.1">
    <property type="nucleotide sequence ID" value="NZ_CP019344.1"/>
</dbReference>
<dbReference type="InterPro" id="IPR024992">
    <property type="entry name" value="DUF3891"/>
</dbReference>
<sequence>MIVNPTQTGYEIITHYAHGLQAAQIGQHIIQDYRPKYWMETLCAMIEHDDKQLNFEHNNNVAKDGRPLDFTLVENSPEEILERCKRVVLSSRHRSGWVTLMIAQHLEFLYKQQIQNHSATNQFFSEVHELKKKIRKVYAINETQSKEYYELLRFCDRCSLILSMQQIPTEGREIEINQSINGCKYYLSDPGKGINVSPWIFDKDEFEVSTEVYKVEQIKFSDSKDLQQHLLDLSPVIKTWNFRKS</sequence>
<dbReference type="Proteomes" id="UP000193431">
    <property type="component" value="Chromosome"/>
</dbReference>
<organism evidence="1 2">
    <name type="scientific">Nonlabens spongiae</name>
    <dbReference type="NCBI Taxonomy" id="331648"/>
    <lineage>
        <taxon>Bacteria</taxon>
        <taxon>Pseudomonadati</taxon>
        <taxon>Bacteroidota</taxon>
        <taxon>Flavobacteriia</taxon>
        <taxon>Flavobacteriales</taxon>
        <taxon>Flavobacteriaceae</taxon>
        <taxon>Nonlabens</taxon>
    </lineage>
</organism>
<proteinExistence type="predicted"/>
<evidence type="ECO:0008006" key="3">
    <source>
        <dbReference type="Google" id="ProtNLM"/>
    </source>
</evidence>
<evidence type="ECO:0000313" key="2">
    <source>
        <dbReference type="Proteomes" id="UP000193431"/>
    </source>
</evidence>
<dbReference type="STRING" id="331648.BST97_02170"/>